<dbReference type="InterPro" id="IPR005119">
    <property type="entry name" value="LysR_subst-bd"/>
</dbReference>
<keyword evidence="4" id="KW-0804">Transcription</keyword>
<evidence type="ECO:0000256" key="4">
    <source>
        <dbReference type="ARBA" id="ARBA00023163"/>
    </source>
</evidence>
<keyword evidence="3" id="KW-0238">DNA-binding</keyword>
<proteinExistence type="inferred from homology"/>
<dbReference type="Pfam" id="PF00126">
    <property type="entry name" value="HTH_1"/>
    <property type="match status" value="1"/>
</dbReference>
<dbReference type="Pfam" id="PF03466">
    <property type="entry name" value="LysR_substrate"/>
    <property type="match status" value="1"/>
</dbReference>
<dbReference type="HOGENOM" id="CLU_039613_6_0_5"/>
<dbReference type="EMBL" id="AP009384">
    <property type="protein sequence ID" value="BAF89355.1"/>
    <property type="molecule type" value="Genomic_DNA"/>
</dbReference>
<dbReference type="GO" id="GO:0003700">
    <property type="term" value="F:DNA-binding transcription factor activity"/>
    <property type="evidence" value="ECO:0007669"/>
    <property type="project" value="InterPro"/>
</dbReference>
<name>A8II36_AZOC5</name>
<keyword evidence="2" id="KW-0805">Transcription regulation</keyword>
<dbReference type="InterPro" id="IPR000847">
    <property type="entry name" value="LysR_HTH_N"/>
</dbReference>
<dbReference type="Gene3D" id="1.10.10.10">
    <property type="entry name" value="Winged helix-like DNA-binding domain superfamily/Winged helix DNA-binding domain"/>
    <property type="match status" value="1"/>
</dbReference>
<reference evidence="6 7" key="3">
    <citation type="journal article" date="2008" name="BMC Genomics">
        <title>The genome of the versatile nitrogen fixer Azorhizobium caulinodans ORS571.</title>
        <authorList>
            <person name="Lee KB."/>
            <person name="Backer P.D."/>
            <person name="Aono T."/>
            <person name="Liu CT."/>
            <person name="Suzuki S."/>
            <person name="Suzuki T."/>
            <person name="Kaneko T."/>
            <person name="Yamada M."/>
            <person name="Tabata S."/>
            <person name="Kupfer D.M."/>
            <person name="Najar F.Z."/>
            <person name="Wiley G.B."/>
            <person name="Roe B."/>
            <person name="Binnewies T.T."/>
            <person name="Ussery D.W."/>
            <person name="D'Haeze W."/>
            <person name="Herder J.D."/>
            <person name="Gevers D."/>
            <person name="Vereecke D."/>
            <person name="Holsters M."/>
            <person name="Oyaizu H."/>
        </authorList>
    </citation>
    <scope>NUCLEOTIDE SEQUENCE [LARGE SCALE GENOMIC DNA]</scope>
    <source>
        <strain evidence="7">ATCC 43989 / DSM 5975 / JCM 20966 / LMG 6465 / NBRC 14845 / NCIMB 13405 / ORS 571</strain>
    </source>
</reference>
<dbReference type="PANTHER" id="PTHR30419:SF8">
    <property type="entry name" value="NITROGEN ASSIMILATION TRANSCRIPTIONAL ACTIVATOR-RELATED"/>
    <property type="match status" value="1"/>
</dbReference>
<evidence type="ECO:0000256" key="2">
    <source>
        <dbReference type="ARBA" id="ARBA00023015"/>
    </source>
</evidence>
<dbReference type="RefSeq" id="WP_012171880.1">
    <property type="nucleotide sequence ID" value="NC_009937.1"/>
</dbReference>
<dbReference type="InterPro" id="IPR050950">
    <property type="entry name" value="HTH-type_LysR_regulators"/>
</dbReference>
<dbReference type="GO" id="GO:0003677">
    <property type="term" value="F:DNA binding"/>
    <property type="evidence" value="ECO:0007669"/>
    <property type="project" value="UniProtKB-KW"/>
</dbReference>
<sequence>MRIDFLGLQAFIAIAERGSFLRAAAHLNLSQTALSHRMKKLEDDLGVRLLIRSTRVVTLTPDGEALLPKAKQALAGLAAEVEALREKALGQETRVALGCLPTIATSHLPHVLLDFEAAHPGVAVKIYDNSASEIAGLVRSGAAAFGIGIVTAAMWDLEMTPLRKEPFLLLCPQSHAFADKRAVSWGELEGVPLIRISPQAGNRALIDDALGSRREALNWRYEVQHVQTAVSMVQAGIGLTIVPKFAMERSAIPGLRLVTLRNPSITRTLVVFTKRGVPLSPVARDLLELVRARIAGRRSAPVAAP</sequence>
<dbReference type="PROSITE" id="PS50931">
    <property type="entry name" value="HTH_LYSR"/>
    <property type="match status" value="1"/>
</dbReference>
<evidence type="ECO:0000256" key="3">
    <source>
        <dbReference type="ARBA" id="ARBA00023125"/>
    </source>
</evidence>
<protein>
    <submittedName>
        <fullName evidence="6">Putative transcriptional regulator</fullName>
    </submittedName>
</protein>
<comment type="similarity">
    <text evidence="1">Belongs to the LysR transcriptional regulatory family.</text>
</comment>
<dbReference type="AlphaFoldDB" id="A8II36"/>
<dbReference type="PRINTS" id="PR00039">
    <property type="entry name" value="HTHLYSR"/>
</dbReference>
<dbReference type="eggNOG" id="COG0583">
    <property type="taxonomic scope" value="Bacteria"/>
</dbReference>
<dbReference type="CDD" id="cd08440">
    <property type="entry name" value="PBP2_LTTR_like_4"/>
    <property type="match status" value="1"/>
</dbReference>
<dbReference type="KEGG" id="azc:AZC_3357"/>
<dbReference type="PANTHER" id="PTHR30419">
    <property type="entry name" value="HTH-TYPE TRANSCRIPTIONAL REGULATOR YBHD"/>
    <property type="match status" value="1"/>
</dbReference>
<accession>A8II36</accession>
<evidence type="ECO:0000256" key="1">
    <source>
        <dbReference type="ARBA" id="ARBA00009437"/>
    </source>
</evidence>
<dbReference type="GO" id="GO:0005829">
    <property type="term" value="C:cytosol"/>
    <property type="evidence" value="ECO:0007669"/>
    <property type="project" value="TreeGrafter"/>
</dbReference>
<evidence type="ECO:0000313" key="6">
    <source>
        <dbReference type="EMBL" id="BAF89355.1"/>
    </source>
</evidence>
<reference evidence="6 7" key="5">
    <citation type="journal article" date="2010" name="Appl. Environ. Microbiol.">
        <title>phrR-like gene praR of Azorhizobium caulinodans ORS571 is essential for symbiosis with Sesbania rostrata and is involved in expression of reb genes.</title>
        <authorList>
            <person name="Akiba N."/>
            <person name="Aono T."/>
            <person name="Toyazaki H."/>
            <person name="Sato S."/>
            <person name="Oyaizu H."/>
        </authorList>
    </citation>
    <scope>NUCLEOTIDE SEQUENCE [LARGE SCALE GENOMIC DNA]</scope>
    <source>
        <strain evidence="7">ATCC 43989 / DSM 5975 / JCM 20966 / LMG 6465 / NBRC 14845 / NCIMB 13405 / ORS 571</strain>
    </source>
</reference>
<dbReference type="SUPFAM" id="SSF53850">
    <property type="entry name" value="Periplasmic binding protein-like II"/>
    <property type="match status" value="1"/>
</dbReference>
<reference evidence="7" key="2">
    <citation type="submission" date="2007-04" db="EMBL/GenBank/DDBJ databases">
        <title>Complete genome sequence of the nitrogen-fixing bacterium Azorhizobium caulinodans ORS571.</title>
        <authorList>
            <person name="Lee K.B."/>
            <person name="Backer P.D."/>
            <person name="Aono T."/>
            <person name="Liu C.T."/>
            <person name="Suzuki S."/>
            <person name="Suzuki T."/>
            <person name="Kaneko T."/>
            <person name="Yamada M."/>
            <person name="Tabata S."/>
            <person name="Kupfer D.M."/>
            <person name="Najar F.Z."/>
            <person name="Wiley G.B."/>
            <person name="Roe B."/>
            <person name="Binnewies T."/>
            <person name="Ussery D."/>
            <person name="Vereecke D."/>
            <person name="Gevers D."/>
            <person name="Holsters M."/>
            <person name="Oyaizu H."/>
        </authorList>
    </citation>
    <scope>NUCLEOTIDE SEQUENCE [LARGE SCALE GENOMIC DNA]</scope>
    <source>
        <strain evidence="7">ATCC 43989 / DSM 5975 / JCM 20966 / LMG 6465 / NBRC 14845 / NCIMB 13405 / ORS 571</strain>
    </source>
</reference>
<dbReference type="STRING" id="438753.AZC_3357"/>
<organism evidence="6 7">
    <name type="scientific">Azorhizobium caulinodans (strain ATCC 43989 / DSM 5975 / JCM 20966 / LMG 6465 / NBRC 14845 / NCIMB 13405 / ORS 571)</name>
    <dbReference type="NCBI Taxonomy" id="438753"/>
    <lineage>
        <taxon>Bacteria</taxon>
        <taxon>Pseudomonadati</taxon>
        <taxon>Pseudomonadota</taxon>
        <taxon>Alphaproteobacteria</taxon>
        <taxon>Hyphomicrobiales</taxon>
        <taxon>Xanthobacteraceae</taxon>
        <taxon>Azorhizobium</taxon>
    </lineage>
</organism>
<feature type="domain" description="HTH lysR-type" evidence="5">
    <location>
        <begin position="1"/>
        <end position="60"/>
    </location>
</feature>
<dbReference type="FunFam" id="1.10.10.10:FF:000001">
    <property type="entry name" value="LysR family transcriptional regulator"/>
    <property type="match status" value="1"/>
</dbReference>
<dbReference type="Proteomes" id="UP000000270">
    <property type="component" value="Chromosome"/>
</dbReference>
<dbReference type="InterPro" id="IPR036390">
    <property type="entry name" value="WH_DNA-bd_sf"/>
</dbReference>
<evidence type="ECO:0000313" key="7">
    <source>
        <dbReference type="Proteomes" id="UP000000270"/>
    </source>
</evidence>
<dbReference type="InterPro" id="IPR036388">
    <property type="entry name" value="WH-like_DNA-bd_sf"/>
</dbReference>
<dbReference type="Gene3D" id="3.40.190.290">
    <property type="match status" value="1"/>
</dbReference>
<reference evidence="6 7" key="4">
    <citation type="journal article" date="2009" name="Appl. Environ. Microbiol.">
        <title>Comparative genome-wide transcriptional profiling of Azorhizobium caulinodans ORS571 grown under free-living and symbiotic conditions.</title>
        <authorList>
            <person name="Tsukada S."/>
            <person name="Aono T."/>
            <person name="Akiba N."/>
            <person name="Lee KB."/>
            <person name="Liu CT."/>
            <person name="Toyazaki H."/>
            <person name="Oyaizu H."/>
        </authorList>
    </citation>
    <scope>NUCLEOTIDE SEQUENCE [LARGE SCALE GENOMIC DNA]</scope>
    <source>
        <strain evidence="7">ATCC 43989 / DSM 5975 / JCM 20966 / LMG 6465 / NBRC 14845 / NCIMB 13405 / ORS 571</strain>
    </source>
</reference>
<reference evidence="6 7" key="1">
    <citation type="journal article" date="2007" name="Appl. Environ. Microbiol.">
        <title>Rhizobial factors required for stem nodule maturation and maintenance in Sesbania rostrata-Azorhizobium caulinodans ORS571 symbiosis.</title>
        <authorList>
            <person name="Suzuki S."/>
            <person name="Aono T."/>
            <person name="Lee KB."/>
            <person name="Suzuki T."/>
            <person name="Liu CT."/>
            <person name="Miwa H."/>
            <person name="Wakao S."/>
            <person name="Iki T."/>
            <person name="Oyaizu H."/>
        </authorList>
    </citation>
    <scope>NUCLEOTIDE SEQUENCE [LARGE SCALE GENOMIC DNA]</scope>
    <source>
        <strain evidence="7">ATCC 43989 / DSM 5975 / JCM 20966 / LMG 6465 / NBRC 14845 / NCIMB 13405 / ORS 571</strain>
    </source>
</reference>
<gene>
    <name evidence="6" type="primary">lysR</name>
    <name evidence="6" type="ordered locus">AZC_3357</name>
</gene>
<keyword evidence="7" id="KW-1185">Reference proteome</keyword>
<reference evidence="6 7" key="6">
    <citation type="journal article" date="2011" name="Appl. Environ. Microbiol.">
        <title>Involvement of the azorhizobial chromosome partition gene (parA) in the onset of bacteroid differentiation during Sesbania rostrata stem nodule development.</title>
        <authorList>
            <person name="Liu CT."/>
            <person name="Lee KB."/>
            <person name="Wang YS."/>
            <person name="Peng MH."/>
            <person name="Lee KT."/>
            <person name="Suzuki S."/>
            <person name="Suzuki T."/>
            <person name="Oyaizu H."/>
        </authorList>
    </citation>
    <scope>NUCLEOTIDE SEQUENCE [LARGE SCALE GENOMIC DNA]</scope>
    <source>
        <strain evidence="7">ATCC 43989 / DSM 5975 / JCM 20966 / LMG 6465 / NBRC 14845 / NCIMB 13405 / ORS 571</strain>
    </source>
</reference>
<dbReference type="SUPFAM" id="SSF46785">
    <property type="entry name" value="Winged helix' DNA-binding domain"/>
    <property type="match status" value="1"/>
</dbReference>
<evidence type="ECO:0000259" key="5">
    <source>
        <dbReference type="PROSITE" id="PS50931"/>
    </source>
</evidence>